<proteinExistence type="predicted"/>
<evidence type="ECO:0000313" key="1">
    <source>
        <dbReference type="EMBL" id="CAE6463072.1"/>
    </source>
</evidence>
<dbReference type="EMBL" id="CAJMWT010003087">
    <property type="protein sequence ID" value="CAE6463072.1"/>
    <property type="molecule type" value="Genomic_DNA"/>
</dbReference>
<reference evidence="1" key="1">
    <citation type="submission" date="2021-01" db="EMBL/GenBank/DDBJ databases">
        <authorList>
            <person name="Kaushik A."/>
        </authorList>
    </citation>
    <scope>NUCLEOTIDE SEQUENCE</scope>
    <source>
        <strain evidence="1">AG2-2IIIB</strain>
    </source>
</reference>
<dbReference type="Proteomes" id="UP000663843">
    <property type="component" value="Unassembled WGS sequence"/>
</dbReference>
<dbReference type="AlphaFoldDB" id="A0A8H3GS08"/>
<name>A0A8H3GS08_9AGAM</name>
<evidence type="ECO:0000313" key="2">
    <source>
        <dbReference type="Proteomes" id="UP000663843"/>
    </source>
</evidence>
<organism evidence="1 2">
    <name type="scientific">Rhizoctonia solani</name>
    <dbReference type="NCBI Taxonomy" id="456999"/>
    <lineage>
        <taxon>Eukaryota</taxon>
        <taxon>Fungi</taxon>
        <taxon>Dikarya</taxon>
        <taxon>Basidiomycota</taxon>
        <taxon>Agaricomycotina</taxon>
        <taxon>Agaricomycetes</taxon>
        <taxon>Cantharellales</taxon>
        <taxon>Ceratobasidiaceae</taxon>
        <taxon>Rhizoctonia</taxon>
    </lineage>
</organism>
<comment type="caution">
    <text evidence="1">The sequence shown here is derived from an EMBL/GenBank/DDBJ whole genome shotgun (WGS) entry which is preliminary data.</text>
</comment>
<gene>
    <name evidence="1" type="ORF">RDB_LOCUS98456</name>
</gene>
<sequence>MAQAILDIGDLTVVIGDGAEDEQCLPALEILRAEYLPARTQQCWIPATPGQKFTVRYCWNGKRRLENKRHAGIFCELFIDGIIVERAFLPLKPGQNGTTLEREWQIPGKFYRASDNRAWHYHFRFGERNIDANAAQVKETGVIRVVLYWACPDDEVPILFPPPTGALANDIASMLRIPAGIDELQPCIDLRDAEPTDVVENDMRVARVDNEEYNFFFVYAGSSLCEDFDLVQTGACALSM</sequence>
<accession>A0A8H3GS08</accession>
<protein>
    <submittedName>
        <fullName evidence="1">Uncharacterized protein</fullName>
    </submittedName>
</protein>